<sequence length="750" mass="81516">VGVLPGPVTSLHATKVTDNGVTLIWQAPEGEPAASMYQLHYQMVDKYSSSHDVFTLNNTLNMTDTVAEVTDLKKGALYNFFVVAMNEDGISLPSSVITVNVTDETNNGTSIAGVASPPHSLALEAKTATTLTIGWQPPVLSLPTDTFRYKLRHQALSASENGTKYNETIIGVTVVRLEGLTPNTQYIMYVTAINKMGESRASETLLAWTDPAYPAFVEKPTVHPMNLIVEGGNMTVLCIAMGSPPPTVSLYISGVLIHQNVTRHMVTVVPNVTRDMTDISCYADNGYGTPMQASKTIRVSRRPRITAQEVVHVYAGETATLECIVNAWPEPSLVWWRDAEGRVPVIHGGSYSIATDSRLSFEGEYVMRLTIRSVGDNDTGFYYCNARNAFGSFSHTIKVLNKTPIKVSVDVSECCRVNNVSDACLDACTFDELNFERVMNREECIPDFSKLMKCASDGSDHRSCCSQKDVPHYCLEWCRGEPVSNHNLCVLQWAPPIFSCFNEGQGMLPGPPLNVQITSIGRTSAQVSWEPPAKNPNTVELYRVFWRLLGNRAAKKNDTSNNTIIIHGLQEGKVYEIAVKAGNANGTSVLTPTLNFTHEYYVTSSNLQGSSNVGVTIGGVVVILLIITVILAVYLARKKHILGGKGVANGGISFENPSYIREQNGDTVQIAETPNGSLNGNISSGMNGRINGHLTDNVSGMNGNIEHSEHGGLSPMNISNGTWNLQTSSTITPGFQDDLPSNGGYKRFSS</sequence>
<evidence type="ECO:0000313" key="6">
    <source>
        <dbReference type="EMBL" id="KAK7081529.1"/>
    </source>
</evidence>
<keyword evidence="3" id="KW-1133">Transmembrane helix</keyword>
<dbReference type="InterPro" id="IPR003599">
    <property type="entry name" value="Ig_sub"/>
</dbReference>
<evidence type="ECO:0008006" key="8">
    <source>
        <dbReference type="Google" id="ProtNLM"/>
    </source>
</evidence>
<protein>
    <recommendedName>
        <fullName evidence="8">Ig-like and fibronectin type-III domain-containing protein 1</fullName>
    </recommendedName>
</protein>
<evidence type="ECO:0000256" key="2">
    <source>
        <dbReference type="SAM" id="MobiDB-lite"/>
    </source>
</evidence>
<evidence type="ECO:0000259" key="4">
    <source>
        <dbReference type="PROSITE" id="PS50835"/>
    </source>
</evidence>
<dbReference type="PANTHER" id="PTHR13817">
    <property type="entry name" value="TITIN"/>
    <property type="match status" value="1"/>
</dbReference>
<dbReference type="InterPro" id="IPR007110">
    <property type="entry name" value="Ig-like_dom"/>
</dbReference>
<dbReference type="EMBL" id="JAXCGZ010004721">
    <property type="protein sequence ID" value="KAK7081529.1"/>
    <property type="molecule type" value="Genomic_DNA"/>
</dbReference>
<dbReference type="CDD" id="cd00063">
    <property type="entry name" value="FN3"/>
    <property type="match status" value="3"/>
</dbReference>
<dbReference type="InterPro" id="IPR003598">
    <property type="entry name" value="Ig_sub2"/>
</dbReference>
<dbReference type="InterPro" id="IPR003961">
    <property type="entry name" value="FN3_dom"/>
</dbReference>
<name>A0AAN8XNP4_HALRR</name>
<dbReference type="SMART" id="SM00060">
    <property type="entry name" value="FN3"/>
    <property type="match status" value="3"/>
</dbReference>
<organism evidence="6 7">
    <name type="scientific">Halocaridina rubra</name>
    <name type="common">Hawaiian red shrimp</name>
    <dbReference type="NCBI Taxonomy" id="373956"/>
    <lineage>
        <taxon>Eukaryota</taxon>
        <taxon>Metazoa</taxon>
        <taxon>Ecdysozoa</taxon>
        <taxon>Arthropoda</taxon>
        <taxon>Crustacea</taxon>
        <taxon>Multicrustacea</taxon>
        <taxon>Malacostraca</taxon>
        <taxon>Eumalacostraca</taxon>
        <taxon>Eucarida</taxon>
        <taxon>Decapoda</taxon>
        <taxon>Pleocyemata</taxon>
        <taxon>Caridea</taxon>
        <taxon>Atyoidea</taxon>
        <taxon>Atyidae</taxon>
        <taxon>Halocaridina</taxon>
    </lineage>
</organism>
<proteinExistence type="predicted"/>
<feature type="domain" description="Ig-like" evidence="4">
    <location>
        <begin position="303"/>
        <end position="400"/>
    </location>
</feature>
<dbReference type="PANTHER" id="PTHR13817:SF73">
    <property type="entry name" value="FIBRONECTIN TYPE-III DOMAIN-CONTAINING PROTEIN"/>
    <property type="match status" value="1"/>
</dbReference>
<dbReference type="Gene3D" id="2.60.40.10">
    <property type="entry name" value="Immunoglobulins"/>
    <property type="match status" value="5"/>
</dbReference>
<dbReference type="Proteomes" id="UP001381693">
    <property type="component" value="Unassembled WGS sequence"/>
</dbReference>
<feature type="domain" description="Fibronectin type-III" evidence="5">
    <location>
        <begin position="117"/>
        <end position="212"/>
    </location>
</feature>
<dbReference type="Pfam" id="PF00041">
    <property type="entry name" value="fn3"/>
    <property type="match status" value="3"/>
</dbReference>
<evidence type="ECO:0000256" key="3">
    <source>
        <dbReference type="SAM" id="Phobius"/>
    </source>
</evidence>
<dbReference type="AlphaFoldDB" id="A0AAN8XNP4"/>
<dbReference type="Pfam" id="PF13927">
    <property type="entry name" value="Ig_3"/>
    <property type="match status" value="1"/>
</dbReference>
<feature type="region of interest" description="Disordered" evidence="2">
    <location>
        <begin position="731"/>
        <end position="750"/>
    </location>
</feature>
<keyword evidence="1" id="KW-0677">Repeat</keyword>
<evidence type="ECO:0000313" key="7">
    <source>
        <dbReference type="Proteomes" id="UP001381693"/>
    </source>
</evidence>
<dbReference type="InterPro" id="IPR013783">
    <property type="entry name" value="Ig-like_fold"/>
</dbReference>
<dbReference type="InterPro" id="IPR036116">
    <property type="entry name" value="FN3_sf"/>
</dbReference>
<evidence type="ECO:0000256" key="1">
    <source>
        <dbReference type="ARBA" id="ARBA00022737"/>
    </source>
</evidence>
<reference evidence="6 7" key="1">
    <citation type="submission" date="2023-11" db="EMBL/GenBank/DDBJ databases">
        <title>Halocaridina rubra genome assembly.</title>
        <authorList>
            <person name="Smith C."/>
        </authorList>
    </citation>
    <scope>NUCLEOTIDE SEQUENCE [LARGE SCALE GENOMIC DNA]</scope>
    <source>
        <strain evidence="6">EP-1</strain>
        <tissue evidence="6">Whole</tissue>
    </source>
</reference>
<keyword evidence="3" id="KW-0812">Transmembrane</keyword>
<dbReference type="SMART" id="SM00409">
    <property type="entry name" value="IG"/>
    <property type="match status" value="1"/>
</dbReference>
<keyword evidence="7" id="KW-1185">Reference proteome</keyword>
<dbReference type="Pfam" id="PF01682">
    <property type="entry name" value="DB"/>
    <property type="match status" value="1"/>
</dbReference>
<dbReference type="SMART" id="SM00408">
    <property type="entry name" value="IGc2"/>
    <property type="match status" value="2"/>
</dbReference>
<dbReference type="SUPFAM" id="SSF48726">
    <property type="entry name" value="Immunoglobulin"/>
    <property type="match status" value="2"/>
</dbReference>
<feature type="domain" description="Fibronectin type-III" evidence="5">
    <location>
        <begin position="7"/>
        <end position="105"/>
    </location>
</feature>
<dbReference type="InterPro" id="IPR002602">
    <property type="entry name" value="DB"/>
</dbReference>
<gene>
    <name evidence="6" type="ORF">SK128_028299</name>
</gene>
<feature type="domain" description="Fibronectin type-III" evidence="5">
    <location>
        <begin position="511"/>
        <end position="606"/>
    </location>
</feature>
<keyword evidence="3" id="KW-0472">Membrane</keyword>
<dbReference type="PROSITE" id="PS50853">
    <property type="entry name" value="FN3"/>
    <property type="match status" value="3"/>
</dbReference>
<feature type="non-terminal residue" evidence="6">
    <location>
        <position position="1"/>
    </location>
</feature>
<accession>A0AAN8XNP4</accession>
<dbReference type="InterPro" id="IPR036179">
    <property type="entry name" value="Ig-like_dom_sf"/>
</dbReference>
<dbReference type="PROSITE" id="PS50835">
    <property type="entry name" value="IG_LIKE"/>
    <property type="match status" value="1"/>
</dbReference>
<dbReference type="SUPFAM" id="SSF49265">
    <property type="entry name" value="Fibronectin type III"/>
    <property type="match status" value="2"/>
</dbReference>
<evidence type="ECO:0000259" key="5">
    <source>
        <dbReference type="PROSITE" id="PS50853"/>
    </source>
</evidence>
<dbReference type="InterPro" id="IPR050964">
    <property type="entry name" value="Striated_Muscle_Regulatory"/>
</dbReference>
<feature type="transmembrane region" description="Helical" evidence="3">
    <location>
        <begin position="613"/>
        <end position="636"/>
    </location>
</feature>
<comment type="caution">
    <text evidence="6">The sequence shown here is derived from an EMBL/GenBank/DDBJ whole genome shotgun (WGS) entry which is preliminary data.</text>
</comment>